<dbReference type="AlphaFoldDB" id="A0A251LQJ0"/>
<accession>A0A251LQJ0</accession>
<dbReference type="EMBL" id="CM004387">
    <property type="protein sequence ID" value="OAY60568.1"/>
    <property type="molecule type" value="Genomic_DNA"/>
</dbReference>
<keyword evidence="1" id="KW-0812">Transmembrane</keyword>
<protein>
    <submittedName>
        <fullName evidence="2">Uncharacterized protein</fullName>
    </submittedName>
</protein>
<dbReference type="EMBL" id="CM004387">
    <property type="protein sequence ID" value="OAY60569.1"/>
    <property type="molecule type" value="Genomic_DNA"/>
</dbReference>
<evidence type="ECO:0000313" key="2">
    <source>
        <dbReference type="EMBL" id="OAY60568.1"/>
    </source>
</evidence>
<keyword evidence="1" id="KW-0472">Membrane</keyword>
<organism evidence="2">
    <name type="scientific">Manihot esculenta</name>
    <name type="common">Cassava</name>
    <name type="synonym">Jatropha manihot</name>
    <dbReference type="NCBI Taxonomy" id="3983"/>
    <lineage>
        <taxon>Eukaryota</taxon>
        <taxon>Viridiplantae</taxon>
        <taxon>Streptophyta</taxon>
        <taxon>Embryophyta</taxon>
        <taxon>Tracheophyta</taxon>
        <taxon>Spermatophyta</taxon>
        <taxon>Magnoliopsida</taxon>
        <taxon>eudicotyledons</taxon>
        <taxon>Gunneridae</taxon>
        <taxon>Pentapetalae</taxon>
        <taxon>rosids</taxon>
        <taxon>fabids</taxon>
        <taxon>Malpighiales</taxon>
        <taxon>Euphorbiaceae</taxon>
        <taxon>Crotonoideae</taxon>
        <taxon>Manihoteae</taxon>
        <taxon>Manihot</taxon>
    </lineage>
</organism>
<feature type="transmembrane region" description="Helical" evidence="1">
    <location>
        <begin position="24"/>
        <end position="45"/>
    </location>
</feature>
<reference evidence="2" key="1">
    <citation type="submission" date="2016-02" db="EMBL/GenBank/DDBJ databases">
        <title>WGS assembly of Manihot esculenta.</title>
        <authorList>
            <person name="Bredeson J.V."/>
            <person name="Prochnik S.E."/>
            <person name="Lyons J.B."/>
            <person name="Schmutz J."/>
            <person name="Grimwood J."/>
            <person name="Vrebalov J."/>
            <person name="Bart R.S."/>
            <person name="Amuge T."/>
            <person name="Ferguson M.E."/>
            <person name="Green R."/>
            <person name="Putnam N."/>
            <person name="Stites J."/>
            <person name="Rounsley S."/>
            <person name="Rokhsar D.S."/>
        </authorList>
    </citation>
    <scope>NUCLEOTIDE SEQUENCE [LARGE SCALE GENOMIC DNA]</scope>
    <source>
        <tissue evidence="2">Leaf</tissue>
    </source>
</reference>
<feature type="transmembrane region" description="Helical" evidence="1">
    <location>
        <begin position="57"/>
        <end position="78"/>
    </location>
</feature>
<name>A0A251LQJ0_MANES</name>
<evidence type="ECO:0000256" key="1">
    <source>
        <dbReference type="SAM" id="Phobius"/>
    </source>
</evidence>
<keyword evidence="1" id="KW-1133">Transmembrane helix</keyword>
<sequence>MVIMAPEAEAQKTQTGRQGHTSLFSWYILLWGSSSLIQAMVNLTWLRKFLSSLFPPIYFVACAGSTTSSVLVLSRWLLLGSVSFLP</sequence>
<gene>
    <name evidence="2" type="ORF">MANES_01G122500</name>
</gene>
<proteinExistence type="predicted"/>